<dbReference type="HOGENOM" id="CLU_035301_1_1_7"/>
<dbReference type="GO" id="GO:0010124">
    <property type="term" value="P:phenylacetate catabolic process"/>
    <property type="evidence" value="ECO:0007669"/>
    <property type="project" value="UniProtKB-UniRule"/>
</dbReference>
<dbReference type="SUPFAM" id="SSF56801">
    <property type="entry name" value="Acetyl-CoA synthetase-like"/>
    <property type="match status" value="1"/>
</dbReference>
<dbReference type="GO" id="GO:0047475">
    <property type="term" value="F:phenylacetate-CoA ligase activity"/>
    <property type="evidence" value="ECO:0007669"/>
    <property type="project" value="UniProtKB-EC"/>
</dbReference>
<dbReference type="Pfam" id="PF14535">
    <property type="entry name" value="AMP-binding_C_2"/>
    <property type="match status" value="1"/>
</dbReference>
<dbReference type="Proteomes" id="UP000002601">
    <property type="component" value="Chromosome"/>
</dbReference>
<feature type="domain" description="AMP-dependent synthetase/ligase" evidence="11">
    <location>
        <begin position="78"/>
        <end position="286"/>
    </location>
</feature>
<keyword evidence="2 10" id="KW-0436">Ligase</keyword>
<dbReference type="InterPro" id="IPR051414">
    <property type="entry name" value="Adenylate-forming_Reductase"/>
</dbReference>
<evidence type="ECO:0000256" key="6">
    <source>
        <dbReference type="ARBA" id="ARBA00061566"/>
    </source>
</evidence>
<reference evidence="13 14" key="1">
    <citation type="submission" date="2009-06" db="EMBL/GenBank/DDBJ databases">
        <title>Complete sequence of Desulfovibrio salexigens DSM 2638.</title>
        <authorList>
            <consortium name="US DOE Joint Genome Institute"/>
            <person name="Lucas S."/>
            <person name="Copeland A."/>
            <person name="Lapidus A."/>
            <person name="Glavina del Rio T."/>
            <person name="Tice H."/>
            <person name="Bruce D."/>
            <person name="Goodwin L."/>
            <person name="Pitluck S."/>
            <person name="Munk A.C."/>
            <person name="Brettin T."/>
            <person name="Detter J.C."/>
            <person name="Han C."/>
            <person name="Tapia R."/>
            <person name="Larimer F."/>
            <person name="Land M."/>
            <person name="Hauser L."/>
            <person name="Kyrpides N."/>
            <person name="Anderson I."/>
            <person name="Wall J.D."/>
            <person name="Arkin A.P."/>
            <person name="Dehal P."/>
            <person name="Chivian D."/>
            <person name="Giles B."/>
            <person name="Hazen T.C."/>
        </authorList>
    </citation>
    <scope>NUCLEOTIDE SEQUENCE [LARGE SCALE GENOMIC DNA]</scope>
    <source>
        <strain evidence="14">ATCC 14822 / DSM 2638 / NCIMB 8403 / VKM B-1763</strain>
    </source>
</reference>
<comment type="catalytic activity">
    <reaction evidence="4">
        <text>2-phenylacetate + ATP + CoA = phenylacetyl-CoA + AMP + diphosphate</text>
        <dbReference type="Rhea" id="RHEA:20956"/>
        <dbReference type="ChEBI" id="CHEBI:18401"/>
        <dbReference type="ChEBI" id="CHEBI:30616"/>
        <dbReference type="ChEBI" id="CHEBI:33019"/>
        <dbReference type="ChEBI" id="CHEBI:57287"/>
        <dbReference type="ChEBI" id="CHEBI:57390"/>
        <dbReference type="ChEBI" id="CHEBI:456215"/>
        <dbReference type="EC" id="6.2.1.30"/>
    </reaction>
    <physiologicalReaction direction="left-to-right" evidence="4">
        <dbReference type="Rhea" id="RHEA:20957"/>
    </physiologicalReaction>
</comment>
<dbReference type="FunFam" id="3.30.300.30:FF:000019">
    <property type="entry name" value="Phenylacetate-coenzyme A ligase"/>
    <property type="match status" value="1"/>
</dbReference>
<dbReference type="PIRSF" id="PIRSF006444">
    <property type="entry name" value="PaaK"/>
    <property type="match status" value="1"/>
</dbReference>
<organism evidence="13 14">
    <name type="scientific">Maridesulfovibrio salexigens (strain ATCC 14822 / DSM 2638 / NCIMB 8403 / VKM B-1763)</name>
    <name type="common">Desulfovibrio salexigens</name>
    <dbReference type="NCBI Taxonomy" id="526222"/>
    <lineage>
        <taxon>Bacteria</taxon>
        <taxon>Pseudomonadati</taxon>
        <taxon>Thermodesulfobacteriota</taxon>
        <taxon>Desulfovibrionia</taxon>
        <taxon>Desulfovibrionales</taxon>
        <taxon>Desulfovibrionaceae</taxon>
        <taxon>Maridesulfovibrio</taxon>
    </lineage>
</organism>
<dbReference type="EMBL" id="CP001649">
    <property type="protein sequence ID" value="ACS80549.1"/>
    <property type="molecule type" value="Genomic_DNA"/>
</dbReference>
<comment type="pathway">
    <text evidence="5 10">Aromatic compound metabolism; phenylacetate degradation.</text>
</comment>
<dbReference type="OrthoDB" id="5484550at2"/>
<dbReference type="Gene3D" id="3.30.300.30">
    <property type="match status" value="1"/>
</dbReference>
<dbReference type="InterPro" id="IPR045851">
    <property type="entry name" value="AMP-bd_C_sf"/>
</dbReference>
<dbReference type="eggNOG" id="COG1541">
    <property type="taxonomic scope" value="Bacteria"/>
</dbReference>
<dbReference type="InterPro" id="IPR042099">
    <property type="entry name" value="ANL_N_sf"/>
</dbReference>
<evidence type="ECO:0000256" key="8">
    <source>
        <dbReference type="ARBA" id="ARBA00068695"/>
    </source>
</evidence>
<proteinExistence type="inferred from homology"/>
<evidence type="ECO:0000259" key="11">
    <source>
        <dbReference type="Pfam" id="PF00501"/>
    </source>
</evidence>
<keyword evidence="14" id="KW-1185">Reference proteome</keyword>
<dbReference type="AlphaFoldDB" id="C6BY19"/>
<dbReference type="PANTHER" id="PTHR43439:SF1">
    <property type="entry name" value="PHENYLACETATE-COENZYME A LIGASE"/>
    <property type="match status" value="1"/>
</dbReference>
<dbReference type="InterPro" id="IPR000873">
    <property type="entry name" value="AMP-dep_synth/lig_dom"/>
</dbReference>
<dbReference type="UniPathway" id="UPA00930"/>
<evidence type="ECO:0000256" key="3">
    <source>
        <dbReference type="ARBA" id="ARBA00022741"/>
    </source>
</evidence>
<sequence>MIFDVDKETMPREELEELQLRRLKQLCERVYANVPFYTNKFKELGIEPKDINSLSDLTKLPFTEKQDLRNHYPFGLFAVSRENIVRIHSSSGTTGKATVVGYTKRDIKNWADLMARSFAIAGATPEDSIHNAYGYGLFTGGLGAHYGAEALGATIIPVSGGGTRRQIMLLKDFGADVICCTPSYALFLHETGKEMGIDFKKLPLRIGIFGAEPWTESMRRDIEQKLNIKALDIYGLSEIMGPGVAMECAEEQNGLHIMEDHFLPEIINPETGEHVKPGEAGELVITTLTKEGIPLIRYRTRDLTRLNYTACRCGRTFARMQRIMGRSDDMLIIRGVNVFPSQIESILIETEGLSPHYQLVVERDGNLDILTVKVEISGAAFSDEIKNLQRLERKIQKTIKEFLGVTARVKLVEPKSIERSVGKAQRILDLRNQDQQ</sequence>
<comment type="function">
    <text evidence="10">Catalyzes the activation of phenylacetic acid (PA) to phenylacetyl-CoA (PA-CoA).</text>
</comment>
<evidence type="ECO:0000256" key="5">
    <source>
        <dbReference type="ARBA" id="ARBA00060591"/>
    </source>
</evidence>
<keyword evidence="3 10" id="KW-0547">Nucleotide-binding</keyword>
<dbReference type="PANTHER" id="PTHR43439">
    <property type="entry name" value="PHENYLACETATE-COENZYME A LIGASE"/>
    <property type="match status" value="1"/>
</dbReference>
<dbReference type="InterPro" id="IPR028154">
    <property type="entry name" value="AMP-dep_Lig_C"/>
</dbReference>
<evidence type="ECO:0000313" key="13">
    <source>
        <dbReference type="EMBL" id="ACS80549.1"/>
    </source>
</evidence>
<dbReference type="Pfam" id="PF00501">
    <property type="entry name" value="AMP-binding"/>
    <property type="match status" value="1"/>
</dbReference>
<dbReference type="KEGG" id="dsa:Desal_2493"/>
<feature type="domain" description="AMP-dependent ligase C-terminal" evidence="12">
    <location>
        <begin position="335"/>
        <end position="431"/>
    </location>
</feature>
<comment type="similarity">
    <text evidence="6 10">Belongs to the phenylacetyl-CoA ligase family.</text>
</comment>
<evidence type="ECO:0000256" key="7">
    <source>
        <dbReference type="ARBA" id="ARBA00066629"/>
    </source>
</evidence>
<evidence type="ECO:0000259" key="12">
    <source>
        <dbReference type="Pfam" id="PF14535"/>
    </source>
</evidence>
<name>C6BY19_MARSD</name>
<gene>
    <name evidence="13" type="ordered locus">Desal_2493</name>
</gene>
<evidence type="ECO:0000256" key="10">
    <source>
        <dbReference type="PIRNR" id="PIRNR006444"/>
    </source>
</evidence>
<protein>
    <recommendedName>
        <fullName evidence="8 10">Phenylacetate-coenzyme A ligase</fullName>
        <ecNumber evidence="7 10">6.2.1.30</ecNumber>
    </recommendedName>
    <alternativeName>
        <fullName evidence="9 10">Phenylacetyl-CoA ligase</fullName>
    </alternativeName>
</protein>
<evidence type="ECO:0000313" key="14">
    <source>
        <dbReference type="Proteomes" id="UP000002601"/>
    </source>
</evidence>
<dbReference type="RefSeq" id="WP_015852365.1">
    <property type="nucleotide sequence ID" value="NC_012881.1"/>
</dbReference>
<dbReference type="Gene3D" id="3.40.50.12780">
    <property type="entry name" value="N-terminal domain of ligase-like"/>
    <property type="match status" value="1"/>
</dbReference>
<comment type="subunit">
    <text evidence="1">Monomer.</text>
</comment>
<dbReference type="EC" id="6.2.1.30" evidence="7 10"/>
<dbReference type="InterPro" id="IPR011880">
    <property type="entry name" value="PA_CoA_ligase"/>
</dbReference>
<dbReference type="CDD" id="cd05913">
    <property type="entry name" value="PaaK"/>
    <property type="match status" value="1"/>
</dbReference>
<dbReference type="GO" id="GO:0000166">
    <property type="term" value="F:nucleotide binding"/>
    <property type="evidence" value="ECO:0007669"/>
    <property type="project" value="UniProtKB-KW"/>
</dbReference>
<evidence type="ECO:0000256" key="2">
    <source>
        <dbReference type="ARBA" id="ARBA00022598"/>
    </source>
</evidence>
<dbReference type="FunFam" id="3.40.50.12780:FF:000016">
    <property type="entry name" value="Phenylacetate-coenzyme A ligase"/>
    <property type="match status" value="1"/>
</dbReference>
<dbReference type="STRING" id="526222.Desal_2493"/>
<evidence type="ECO:0000256" key="1">
    <source>
        <dbReference type="ARBA" id="ARBA00011245"/>
    </source>
</evidence>
<evidence type="ECO:0000256" key="4">
    <source>
        <dbReference type="ARBA" id="ARBA00050450"/>
    </source>
</evidence>
<evidence type="ECO:0000256" key="9">
    <source>
        <dbReference type="ARBA" id="ARBA00075111"/>
    </source>
</evidence>
<accession>C6BY19</accession>